<dbReference type="AlphaFoldDB" id="A0A1X6MX11"/>
<evidence type="ECO:0000256" key="4">
    <source>
        <dbReference type="ARBA" id="ARBA00022989"/>
    </source>
</evidence>
<dbReference type="Pfam" id="PF03914">
    <property type="entry name" value="CBF"/>
    <property type="match status" value="1"/>
</dbReference>
<dbReference type="RefSeq" id="XP_024337570.1">
    <property type="nucleotide sequence ID" value="XM_024485871.1"/>
</dbReference>
<dbReference type="GO" id="GO:0032040">
    <property type="term" value="C:small-subunit processome"/>
    <property type="evidence" value="ECO:0007669"/>
    <property type="project" value="TreeGrafter"/>
</dbReference>
<evidence type="ECO:0000259" key="6">
    <source>
        <dbReference type="Pfam" id="PF03914"/>
    </source>
</evidence>
<dbReference type="OrthoDB" id="10263185at2759"/>
<feature type="region of interest" description="Disordered" evidence="5">
    <location>
        <begin position="251"/>
        <end position="281"/>
    </location>
</feature>
<evidence type="ECO:0000256" key="5">
    <source>
        <dbReference type="SAM" id="MobiDB-lite"/>
    </source>
</evidence>
<dbReference type="EMBL" id="KZ110599">
    <property type="protein sequence ID" value="OSX60776.1"/>
    <property type="molecule type" value="Genomic_DNA"/>
</dbReference>
<evidence type="ECO:0000313" key="7">
    <source>
        <dbReference type="EMBL" id="OSX60776.1"/>
    </source>
</evidence>
<dbReference type="GO" id="GO:0031965">
    <property type="term" value="C:nuclear membrane"/>
    <property type="evidence" value="ECO:0007669"/>
    <property type="project" value="UniProtKB-SubCell"/>
</dbReference>
<dbReference type="InterPro" id="IPR005612">
    <property type="entry name" value="CCAAT-binding_factor"/>
</dbReference>
<sequence length="590" mass="66044">MSASRSSLPSKKRKSTNDAVLPRIRELETLLTAAVSNNASLNALADLLDVALDLEDASHLCKAIYALYRVFVLIIYNGLLTARHSADEDSRAVHAWLVERLNAYITLLCGLLKDTDSTLKSSALQILFSLQKHLSTAATKSSSDGEASQPQFHMSHFRKIVNALLRCPPSPRDKLLDADVMNTFLQTLFDVHDDIRWFVLREAGTILTTQMGENDSDIARNVLSILEGLTTFPTEPSELNTFWVEELSARPPLPKSASTNDESAKGDGAEEENKLPPEDDWRAFFDQDPAASDVTKTKAKASGARVHTLTLHQSLHSLQSHRAVFTRTWLALLSRLTTRADALRVLNVLHRGVIPHLTRPVLIMDWVGSCVDYGASPRGTVGLLALNALFTLMKDYNLDYPSFYTRLYTFLDRDVLHLKHRARFFRLTELFLSSTHLPAALVAAFVKRLSRLSLNSPPAAIVMIIPFTYNLLKRHPALMHMIHRVADDDERSKDPFSMAEPVPALSGALDSSLWELYTHTQHYHSVVATLACIFSEAFTRPSYALEDFLDHTYGTLIDSEIQKRIRKEPAMDTDARPSNRGDVTAELWAF</sequence>
<dbReference type="PANTHER" id="PTHR12455:SF0">
    <property type="entry name" value="NUCLEOLAR COMPLEX PROTEIN 4 HOMOLOG"/>
    <property type="match status" value="1"/>
</dbReference>
<reference evidence="7 8" key="1">
    <citation type="submission" date="2017-04" db="EMBL/GenBank/DDBJ databases">
        <title>Genome Sequence of the Model Brown-Rot Fungus Postia placenta SB12.</title>
        <authorList>
            <consortium name="DOE Joint Genome Institute"/>
            <person name="Gaskell J."/>
            <person name="Kersten P."/>
            <person name="Larrondo L.F."/>
            <person name="Canessa P."/>
            <person name="Martinez D."/>
            <person name="Hibbett D."/>
            <person name="Schmoll M."/>
            <person name="Kubicek C.P."/>
            <person name="Martinez A.T."/>
            <person name="Yadav J."/>
            <person name="Master E."/>
            <person name="Magnuson J.K."/>
            <person name="James T."/>
            <person name="Yaver D."/>
            <person name="Berka R."/>
            <person name="Labutti K."/>
            <person name="Lipzen A."/>
            <person name="Aerts A."/>
            <person name="Barry K."/>
            <person name="Henrissat B."/>
            <person name="Blanchette R."/>
            <person name="Grigoriev I."/>
            <person name="Cullen D."/>
        </authorList>
    </citation>
    <scope>NUCLEOTIDE SEQUENCE [LARGE SCALE GENOMIC DNA]</scope>
    <source>
        <strain evidence="7 8">MAD-698-R-SB12</strain>
    </source>
</reference>
<evidence type="ECO:0000256" key="2">
    <source>
        <dbReference type="ARBA" id="ARBA00007797"/>
    </source>
</evidence>
<dbReference type="SUPFAM" id="SSF48371">
    <property type="entry name" value="ARM repeat"/>
    <property type="match status" value="1"/>
</dbReference>
<evidence type="ECO:0000256" key="3">
    <source>
        <dbReference type="ARBA" id="ARBA00022692"/>
    </source>
</evidence>
<gene>
    <name evidence="7" type="ORF">POSPLADRAFT_1145999</name>
</gene>
<name>A0A1X6MX11_9APHY</name>
<protein>
    <recommendedName>
        <fullName evidence="6">CCAAT-binding factor domain-containing protein</fullName>
    </recommendedName>
</protein>
<dbReference type="GO" id="GO:0042254">
    <property type="term" value="P:ribosome biogenesis"/>
    <property type="evidence" value="ECO:0007669"/>
    <property type="project" value="InterPro"/>
</dbReference>
<feature type="domain" description="CCAAT-binding factor" evidence="6">
    <location>
        <begin position="383"/>
        <end position="531"/>
    </location>
</feature>
<keyword evidence="3" id="KW-0812">Transmembrane</keyword>
<feature type="compositionally biased region" description="Basic and acidic residues" evidence="5">
    <location>
        <begin position="262"/>
        <end position="281"/>
    </location>
</feature>
<keyword evidence="4" id="KW-1133">Transmembrane helix</keyword>
<dbReference type="Proteomes" id="UP000194127">
    <property type="component" value="Unassembled WGS sequence"/>
</dbReference>
<dbReference type="GeneID" id="36330820"/>
<dbReference type="PANTHER" id="PTHR12455">
    <property type="entry name" value="NUCLEOLAR COMPLEX PROTEIN 4"/>
    <property type="match status" value="1"/>
</dbReference>
<keyword evidence="8" id="KW-1185">Reference proteome</keyword>
<organism evidence="7 8">
    <name type="scientific">Postia placenta MAD-698-R-SB12</name>
    <dbReference type="NCBI Taxonomy" id="670580"/>
    <lineage>
        <taxon>Eukaryota</taxon>
        <taxon>Fungi</taxon>
        <taxon>Dikarya</taxon>
        <taxon>Basidiomycota</taxon>
        <taxon>Agaricomycotina</taxon>
        <taxon>Agaricomycetes</taxon>
        <taxon>Polyporales</taxon>
        <taxon>Adustoporiaceae</taxon>
        <taxon>Rhodonia</taxon>
    </lineage>
</organism>
<accession>A0A1X6MX11</accession>
<comment type="subcellular location">
    <subcellularLocation>
        <location evidence="1">Nucleus membrane</location>
        <topology evidence="1">Multi-pass membrane protein</topology>
    </subcellularLocation>
</comment>
<dbReference type="InterPro" id="IPR016024">
    <property type="entry name" value="ARM-type_fold"/>
</dbReference>
<keyword evidence="4" id="KW-0472">Membrane</keyword>
<evidence type="ECO:0000256" key="1">
    <source>
        <dbReference type="ARBA" id="ARBA00004232"/>
    </source>
</evidence>
<comment type="similarity">
    <text evidence="2">Belongs to the CBF/MAK21 family.</text>
</comment>
<dbReference type="GO" id="GO:0030692">
    <property type="term" value="C:Noc4p-Nop14p complex"/>
    <property type="evidence" value="ECO:0007669"/>
    <property type="project" value="TreeGrafter"/>
</dbReference>
<proteinExistence type="inferred from homology"/>
<dbReference type="InterPro" id="IPR027193">
    <property type="entry name" value="Noc4"/>
</dbReference>
<dbReference type="STRING" id="670580.A0A1X6MX11"/>
<evidence type="ECO:0000313" key="8">
    <source>
        <dbReference type="Proteomes" id="UP000194127"/>
    </source>
</evidence>